<keyword evidence="2 4" id="KW-0238">DNA-binding</keyword>
<dbReference type="PANTHER" id="PTHR48112">
    <property type="entry name" value="HIGH MOBILITY GROUP PROTEIN DSP1"/>
    <property type="match status" value="1"/>
</dbReference>
<gene>
    <name evidence="7" type="ORF">M9Y10_019197</name>
</gene>
<keyword evidence="3 4" id="KW-0539">Nucleus</keyword>
<keyword evidence="8" id="KW-1185">Reference proteome</keyword>
<feature type="compositionally biased region" description="Acidic residues" evidence="5">
    <location>
        <begin position="96"/>
        <end position="108"/>
    </location>
</feature>
<dbReference type="InterPro" id="IPR050342">
    <property type="entry name" value="HMGB"/>
</dbReference>
<reference evidence="7 8" key="1">
    <citation type="submission" date="2024-04" db="EMBL/GenBank/DDBJ databases">
        <title>Tritrichomonas musculus Genome.</title>
        <authorList>
            <person name="Alves-Ferreira E."/>
            <person name="Grigg M."/>
            <person name="Lorenzi H."/>
            <person name="Galac M."/>
        </authorList>
    </citation>
    <scope>NUCLEOTIDE SEQUENCE [LARGE SCALE GENOMIC DNA]</scope>
    <source>
        <strain evidence="7 8">EAF2021</strain>
    </source>
</reference>
<evidence type="ECO:0000313" key="8">
    <source>
        <dbReference type="Proteomes" id="UP001470230"/>
    </source>
</evidence>
<dbReference type="CDD" id="cd00084">
    <property type="entry name" value="HMG-box_SF"/>
    <property type="match status" value="1"/>
</dbReference>
<sequence length="108" mass="12610">MAKGKGDKGSSTRPKTAYILFTMDKRKEVAEKNPDMKQKDILKELGRLWKEVSAEEKEKYNKLAEEDKKRCEELKKNSPAEEKKSKSKKAKKDEAKEDDEEEENEDEE</sequence>
<dbReference type="SUPFAM" id="SSF47095">
    <property type="entry name" value="HMG-box"/>
    <property type="match status" value="1"/>
</dbReference>
<comment type="subcellular location">
    <subcellularLocation>
        <location evidence="1">Nucleus</location>
    </subcellularLocation>
</comment>
<name>A0ABR2HIT0_9EUKA</name>
<evidence type="ECO:0000256" key="5">
    <source>
        <dbReference type="SAM" id="MobiDB-lite"/>
    </source>
</evidence>
<evidence type="ECO:0000259" key="6">
    <source>
        <dbReference type="PROSITE" id="PS50118"/>
    </source>
</evidence>
<evidence type="ECO:0000256" key="3">
    <source>
        <dbReference type="ARBA" id="ARBA00023242"/>
    </source>
</evidence>
<evidence type="ECO:0000313" key="7">
    <source>
        <dbReference type="EMBL" id="KAK8848141.1"/>
    </source>
</evidence>
<dbReference type="Pfam" id="PF00505">
    <property type="entry name" value="HMG_box"/>
    <property type="match status" value="1"/>
</dbReference>
<evidence type="ECO:0000256" key="2">
    <source>
        <dbReference type="ARBA" id="ARBA00023125"/>
    </source>
</evidence>
<dbReference type="PROSITE" id="PS50118">
    <property type="entry name" value="HMG_BOX_2"/>
    <property type="match status" value="1"/>
</dbReference>
<protein>
    <recommendedName>
        <fullName evidence="6">HMG box domain-containing protein</fullName>
    </recommendedName>
</protein>
<feature type="DNA-binding region" description="HMG box" evidence="4">
    <location>
        <begin position="11"/>
        <end position="79"/>
    </location>
</feature>
<feature type="region of interest" description="Disordered" evidence="5">
    <location>
        <begin position="69"/>
        <end position="108"/>
    </location>
</feature>
<evidence type="ECO:0000256" key="4">
    <source>
        <dbReference type="PROSITE-ProRule" id="PRU00267"/>
    </source>
</evidence>
<comment type="caution">
    <text evidence="7">The sequence shown here is derived from an EMBL/GenBank/DDBJ whole genome shotgun (WGS) entry which is preliminary data.</text>
</comment>
<proteinExistence type="predicted"/>
<dbReference type="Proteomes" id="UP001470230">
    <property type="component" value="Unassembled WGS sequence"/>
</dbReference>
<dbReference type="InterPro" id="IPR036910">
    <property type="entry name" value="HMG_box_dom_sf"/>
</dbReference>
<dbReference type="Gene3D" id="1.10.30.10">
    <property type="entry name" value="High mobility group box domain"/>
    <property type="match status" value="1"/>
</dbReference>
<feature type="domain" description="HMG box" evidence="6">
    <location>
        <begin position="11"/>
        <end position="79"/>
    </location>
</feature>
<dbReference type="PANTHER" id="PTHR48112:SF32">
    <property type="entry name" value="HIGH MOBILITY GROUP PROTEIN B3"/>
    <property type="match status" value="1"/>
</dbReference>
<dbReference type="SMART" id="SM00398">
    <property type="entry name" value="HMG"/>
    <property type="match status" value="1"/>
</dbReference>
<evidence type="ECO:0000256" key="1">
    <source>
        <dbReference type="ARBA" id="ARBA00004123"/>
    </source>
</evidence>
<organism evidence="7 8">
    <name type="scientific">Tritrichomonas musculus</name>
    <dbReference type="NCBI Taxonomy" id="1915356"/>
    <lineage>
        <taxon>Eukaryota</taxon>
        <taxon>Metamonada</taxon>
        <taxon>Parabasalia</taxon>
        <taxon>Tritrichomonadida</taxon>
        <taxon>Tritrichomonadidae</taxon>
        <taxon>Tritrichomonas</taxon>
    </lineage>
</organism>
<dbReference type="InterPro" id="IPR009071">
    <property type="entry name" value="HMG_box_dom"/>
</dbReference>
<accession>A0ABR2HIT0</accession>
<feature type="compositionally biased region" description="Basic and acidic residues" evidence="5">
    <location>
        <begin position="69"/>
        <end position="84"/>
    </location>
</feature>
<dbReference type="EMBL" id="JAPFFF010000027">
    <property type="protein sequence ID" value="KAK8848141.1"/>
    <property type="molecule type" value="Genomic_DNA"/>
</dbReference>